<dbReference type="RefSeq" id="WP_270110755.1">
    <property type="nucleotide sequence ID" value="NZ_JAPZVP010000010.1"/>
</dbReference>
<dbReference type="Pfam" id="PF05426">
    <property type="entry name" value="Alginate_lyase"/>
    <property type="match status" value="1"/>
</dbReference>
<dbReference type="InterPro" id="IPR008397">
    <property type="entry name" value="Alginate_lyase_dom"/>
</dbReference>
<dbReference type="SUPFAM" id="SSF48230">
    <property type="entry name" value="Chondroitin AC/alginate lyase"/>
    <property type="match status" value="1"/>
</dbReference>
<evidence type="ECO:0000313" key="5">
    <source>
        <dbReference type="EMBL" id="MDA1360801.1"/>
    </source>
</evidence>
<feature type="compositionally biased region" description="Low complexity" evidence="3">
    <location>
        <begin position="45"/>
        <end position="63"/>
    </location>
</feature>
<evidence type="ECO:0000313" key="6">
    <source>
        <dbReference type="Proteomes" id="UP001146067"/>
    </source>
</evidence>
<comment type="caution">
    <text evidence="5">The sequence shown here is derived from an EMBL/GenBank/DDBJ whole genome shotgun (WGS) entry which is preliminary data.</text>
</comment>
<evidence type="ECO:0000256" key="3">
    <source>
        <dbReference type="SAM" id="MobiDB-lite"/>
    </source>
</evidence>
<dbReference type="PROSITE" id="PS51318">
    <property type="entry name" value="TAT"/>
    <property type="match status" value="1"/>
</dbReference>
<accession>A0A9X3P8K7</accession>
<dbReference type="GO" id="GO:0042597">
    <property type="term" value="C:periplasmic space"/>
    <property type="evidence" value="ECO:0007669"/>
    <property type="project" value="InterPro"/>
</dbReference>
<organism evidence="5 6">
    <name type="scientific">Glycomyces luteolus</name>
    <dbReference type="NCBI Taxonomy" id="2670330"/>
    <lineage>
        <taxon>Bacteria</taxon>
        <taxon>Bacillati</taxon>
        <taxon>Actinomycetota</taxon>
        <taxon>Actinomycetes</taxon>
        <taxon>Glycomycetales</taxon>
        <taxon>Glycomycetaceae</taxon>
        <taxon>Glycomyces</taxon>
    </lineage>
</organism>
<keyword evidence="6" id="KW-1185">Reference proteome</keyword>
<keyword evidence="1" id="KW-0732">Signal</keyword>
<evidence type="ECO:0000256" key="1">
    <source>
        <dbReference type="ARBA" id="ARBA00022729"/>
    </source>
</evidence>
<gene>
    <name evidence="5" type="ORF">O1R50_14320</name>
</gene>
<dbReference type="GO" id="GO:0016829">
    <property type="term" value="F:lyase activity"/>
    <property type="evidence" value="ECO:0007669"/>
    <property type="project" value="UniProtKB-KW"/>
</dbReference>
<dbReference type="Proteomes" id="UP001146067">
    <property type="component" value="Unassembled WGS sequence"/>
</dbReference>
<dbReference type="InterPro" id="IPR006311">
    <property type="entry name" value="TAT_signal"/>
</dbReference>
<evidence type="ECO:0000256" key="2">
    <source>
        <dbReference type="ARBA" id="ARBA00023239"/>
    </source>
</evidence>
<dbReference type="AlphaFoldDB" id="A0A9X3P8K7"/>
<proteinExistence type="predicted"/>
<dbReference type="Gene3D" id="1.50.10.100">
    <property type="entry name" value="Chondroitin AC/alginate lyase"/>
    <property type="match status" value="1"/>
</dbReference>
<dbReference type="EMBL" id="JAPZVP010000010">
    <property type="protein sequence ID" value="MDA1360801.1"/>
    <property type="molecule type" value="Genomic_DNA"/>
</dbReference>
<dbReference type="InterPro" id="IPR008929">
    <property type="entry name" value="Chondroitin_lyas"/>
</dbReference>
<keyword evidence="2 5" id="KW-0456">Lyase</keyword>
<evidence type="ECO:0000259" key="4">
    <source>
        <dbReference type="Pfam" id="PF05426"/>
    </source>
</evidence>
<reference evidence="5" key="1">
    <citation type="submission" date="2022-12" db="EMBL/GenBank/DDBJ databases">
        <title>Gycomyces niveus sp.nov.,a novel actinomycete isolated from soil in Shouguan.</title>
        <authorList>
            <person name="Yang X."/>
        </authorList>
    </citation>
    <scope>NUCLEOTIDE SEQUENCE</scope>
    <source>
        <strain evidence="5">NEAU-A15</strain>
    </source>
</reference>
<sequence length="447" mass="47981">MSKHRANNIKRRRLIVGAAVTGGLAAAGAAGYWLTRGDGEPATPPTAEESASPSAEPSASASPDPDGEGGAANNTRGEAVPGKGGHPGLLHTQEDFDRMAEKVEAGESPWVDGWNRLTANGRSHADWAPRPLETVIRGGTGDNVAQLFIDVHAAYQNGLRWKVSGDEAHADAAVGILNAWSGTLKELNGNADRFLAAGLQGYQFANAAELVRDVDGFELDRFQTMLKDVFYPLNDQFLQGHNGACISNYWSNWDLCTLNSILAIGLFNEDDGLVGQALDYFEHGEGNGALKQAVPFVYDDEGLAQQQESGRDQGHTLMATGLLGSLAEMAWNHGVDLYGMEDNKIAKCAEYVARYNLGRDVPYTKYIWYNGQSCKYNEFPVIAEGGRGQVRPIWETIYHHYAGRQGMSMPNVADMIAQNGPEGGGGDYGSGSGGFDALGFGTLTFAR</sequence>
<name>A0A9X3P8K7_9ACTN</name>
<protein>
    <submittedName>
        <fullName evidence="5">Alginate lyase family protein</fullName>
    </submittedName>
</protein>
<feature type="region of interest" description="Disordered" evidence="3">
    <location>
        <begin position="34"/>
        <end position="91"/>
    </location>
</feature>
<feature type="domain" description="Alginate lyase" evidence="4">
    <location>
        <begin position="153"/>
        <end position="356"/>
    </location>
</feature>